<name>A0AAN9URC9_9PEZI</name>
<gene>
    <name evidence="2" type="ORF">SLS62_006132</name>
</gene>
<feature type="region of interest" description="Disordered" evidence="1">
    <location>
        <begin position="25"/>
        <end position="513"/>
    </location>
</feature>
<feature type="region of interest" description="Disordered" evidence="1">
    <location>
        <begin position="750"/>
        <end position="784"/>
    </location>
</feature>
<feature type="compositionally biased region" description="Polar residues" evidence="1">
    <location>
        <begin position="119"/>
        <end position="128"/>
    </location>
</feature>
<proteinExistence type="predicted"/>
<feature type="compositionally biased region" description="Basic and acidic residues" evidence="1">
    <location>
        <begin position="771"/>
        <end position="781"/>
    </location>
</feature>
<feature type="compositionally biased region" description="Polar residues" evidence="1">
    <location>
        <begin position="696"/>
        <end position="717"/>
    </location>
</feature>
<organism evidence="2 3">
    <name type="scientific">Diatrype stigma</name>
    <dbReference type="NCBI Taxonomy" id="117547"/>
    <lineage>
        <taxon>Eukaryota</taxon>
        <taxon>Fungi</taxon>
        <taxon>Dikarya</taxon>
        <taxon>Ascomycota</taxon>
        <taxon>Pezizomycotina</taxon>
        <taxon>Sordariomycetes</taxon>
        <taxon>Xylariomycetidae</taxon>
        <taxon>Xylariales</taxon>
        <taxon>Diatrypaceae</taxon>
        <taxon>Diatrype</taxon>
    </lineage>
</organism>
<feature type="compositionally biased region" description="Pro residues" evidence="1">
    <location>
        <begin position="262"/>
        <end position="272"/>
    </location>
</feature>
<feature type="compositionally biased region" description="Polar residues" evidence="1">
    <location>
        <begin position="601"/>
        <end position="612"/>
    </location>
</feature>
<feature type="region of interest" description="Disordered" evidence="1">
    <location>
        <begin position="565"/>
        <end position="626"/>
    </location>
</feature>
<dbReference type="AlphaFoldDB" id="A0AAN9URC9"/>
<feature type="compositionally biased region" description="Polar residues" evidence="1">
    <location>
        <begin position="135"/>
        <end position="147"/>
    </location>
</feature>
<feature type="compositionally biased region" description="Acidic residues" evidence="1">
    <location>
        <begin position="57"/>
        <end position="73"/>
    </location>
</feature>
<dbReference type="Proteomes" id="UP001320420">
    <property type="component" value="Unassembled WGS sequence"/>
</dbReference>
<feature type="compositionally biased region" description="Basic residues" evidence="1">
    <location>
        <begin position="310"/>
        <end position="322"/>
    </location>
</feature>
<reference evidence="2 3" key="1">
    <citation type="submission" date="2024-02" db="EMBL/GenBank/DDBJ databases">
        <title>De novo assembly and annotation of 12 fungi associated with fruit tree decline syndrome in Ontario, Canada.</title>
        <authorList>
            <person name="Sulman M."/>
            <person name="Ellouze W."/>
            <person name="Ilyukhin E."/>
        </authorList>
    </citation>
    <scope>NUCLEOTIDE SEQUENCE [LARGE SCALE GENOMIC DNA]</scope>
    <source>
        <strain evidence="2 3">M11/M66-122</strain>
    </source>
</reference>
<evidence type="ECO:0000313" key="2">
    <source>
        <dbReference type="EMBL" id="KAK7751831.1"/>
    </source>
</evidence>
<feature type="compositionally biased region" description="Low complexity" evidence="1">
    <location>
        <begin position="148"/>
        <end position="164"/>
    </location>
</feature>
<sequence>MPPQSVLKELEDPFVVDQRDEMLPVPSIADDSPALLPSSLRRKLPTPSVASRPSEVPESEDFIMDLTSDGEAEPEFKQPKQSKKLSRPVTSAREGYVGGLENGTQTSEYIPDDSDGSDTDYQPENTKQPAKKSSKGPSKNVNNTTIRKPSPAKKSLAKAPAAKGLKTRKDSGPGATSSRQNASKRENPVAMQPPPEVEAKGSEPVSTASTNEAQSYPQSSTRNTRTQVLPKNIAPWARRSSTTNEPKPKPTVKRVAKKPFFPVSPPQNPPPNAEAMDNAYEVRANSPEPPTKDLPARSQASKSTTTSKTTNKKKVAPKKAPLKKTATQNIVKVEPAKVSPNKAPETEVTTSVGPNSKKKRSPVQYGLKSRASRRTAIAQVMDGADEGLAQSSSPGKRRMGREPIEKERSQGPPPAKLDGPSMSESDKNLEPDTRDDGNPPPPFIEDTQPLDDVMFDAPDLGNDMIGIDSTLPIEISSDSASDTTNSKESTPEDHLKMEGVLKPEPTRSHPPVTVPIDIQHVKNIQSKSSSDNVDDGLQTVQLNVDQVAHGESNCLAAETPVDQMQRKRQMVEVDKVDTKRAKTGTSSKPLPQKTIAKPVLDTSSNEHASSNSRHIRPAPSPRESSADYVEEVCNLIDPKTMQPVLDHQDIGKRSELFTIHEDLPEEGRDPSSRITDGLFIKQRKTEVPLPRVARSRATSSLNKSLGSPIRTQARNYNPTPAFKEKAPSMMTPLPDILHLPINGRVVPQEPSALSAAAHATTARNISTTAPRPRDRQEKATGADRLASTLYNVVDVSTRHD</sequence>
<feature type="compositionally biased region" description="Polar residues" evidence="1">
    <location>
        <begin position="204"/>
        <end position="229"/>
    </location>
</feature>
<feature type="region of interest" description="Disordered" evidence="1">
    <location>
        <begin position="690"/>
        <end position="717"/>
    </location>
</feature>
<feature type="compositionally biased region" description="Low complexity" evidence="1">
    <location>
        <begin position="751"/>
        <end position="762"/>
    </location>
</feature>
<feature type="compositionally biased region" description="Basic and acidic residues" evidence="1">
    <location>
        <begin position="569"/>
        <end position="580"/>
    </location>
</feature>
<comment type="caution">
    <text evidence="2">The sequence shown here is derived from an EMBL/GenBank/DDBJ whole genome shotgun (WGS) entry which is preliminary data.</text>
</comment>
<evidence type="ECO:0000256" key="1">
    <source>
        <dbReference type="SAM" id="MobiDB-lite"/>
    </source>
</evidence>
<evidence type="ECO:0000313" key="3">
    <source>
        <dbReference type="Proteomes" id="UP001320420"/>
    </source>
</evidence>
<feature type="compositionally biased region" description="Basic and acidic residues" evidence="1">
    <location>
        <begin position="489"/>
        <end position="507"/>
    </location>
</feature>
<feature type="compositionally biased region" description="Polar residues" evidence="1">
    <location>
        <begin position="476"/>
        <end position="488"/>
    </location>
</feature>
<accession>A0AAN9URC9</accession>
<protein>
    <submittedName>
        <fullName evidence="2">Uncharacterized protein</fullName>
    </submittedName>
</protein>
<dbReference type="EMBL" id="JAKJXP020000044">
    <property type="protein sequence ID" value="KAK7751831.1"/>
    <property type="molecule type" value="Genomic_DNA"/>
</dbReference>
<feature type="compositionally biased region" description="Basic and acidic residues" evidence="1">
    <location>
        <begin position="400"/>
        <end position="409"/>
    </location>
</feature>
<feature type="compositionally biased region" description="Basic and acidic residues" evidence="1">
    <location>
        <begin position="424"/>
        <end position="437"/>
    </location>
</feature>
<keyword evidence="3" id="KW-1185">Reference proteome</keyword>